<accession>A0AAU8SVH7</accession>
<evidence type="ECO:0000313" key="2">
    <source>
        <dbReference type="EMBL" id="AJZ56989.1"/>
    </source>
</evidence>
<dbReference type="Proteomes" id="UP000032614">
    <property type="component" value="Chromosome 3"/>
</dbReference>
<name>A0AAU8SVH7_9BURK</name>
<feature type="region of interest" description="Disordered" evidence="1">
    <location>
        <begin position="1"/>
        <end position="25"/>
    </location>
</feature>
<proteinExistence type="predicted"/>
<dbReference type="EMBL" id="CP010025">
    <property type="protein sequence ID" value="AJZ56989.1"/>
    <property type="molecule type" value="Genomic_DNA"/>
</dbReference>
<sequence length="196" mass="21783">MARSSSRQRDRIVGRPPGENTMPRIRRQLPAPWALYGQSGYPSPTADAGRCDRPSVLLRKRPGPARVHFPWCSIPACQVRRRIVQNVRTDRYALKNFGFRAGAPQSMSQPIRPRPLVCERPSNPALAEAATASADMRQNGPRQYATMGLSFAARLAWCAVRADHHTVRVDRLQSLAMKPVRHVAPDALIASLFDPG</sequence>
<organism evidence="2 3">
    <name type="scientific">Paraburkholderia fungorum</name>
    <dbReference type="NCBI Taxonomy" id="134537"/>
    <lineage>
        <taxon>Bacteria</taxon>
        <taxon>Pseudomonadati</taxon>
        <taxon>Pseudomonadota</taxon>
        <taxon>Betaproteobacteria</taxon>
        <taxon>Burkholderiales</taxon>
        <taxon>Burkholderiaceae</taxon>
        <taxon>Paraburkholderia</taxon>
    </lineage>
</organism>
<dbReference type="KEGG" id="bfn:OI25_7556"/>
<evidence type="ECO:0000313" key="3">
    <source>
        <dbReference type="Proteomes" id="UP000032614"/>
    </source>
</evidence>
<gene>
    <name evidence="2" type="ORF">OI25_7556</name>
</gene>
<protein>
    <submittedName>
        <fullName evidence="2">Uncharacterized protein</fullName>
    </submittedName>
</protein>
<evidence type="ECO:0000256" key="1">
    <source>
        <dbReference type="SAM" id="MobiDB-lite"/>
    </source>
</evidence>
<dbReference type="AlphaFoldDB" id="A0AAU8SVH7"/>
<reference evidence="2 3" key="1">
    <citation type="journal article" date="2015" name="Genome Announc.">
        <title>Complete genome sequences for 59 burkholderia isolates, both pathogenic and near neighbor.</title>
        <authorList>
            <person name="Johnson S.L."/>
            <person name="Bishop-Lilly K.A."/>
            <person name="Ladner J.T."/>
            <person name="Daligault H.E."/>
            <person name="Davenport K.W."/>
            <person name="Jaissle J."/>
            <person name="Frey K.G."/>
            <person name="Koroleva G.I."/>
            <person name="Bruce D.C."/>
            <person name="Coyne S.R."/>
            <person name="Broomall S.M."/>
            <person name="Li P.E."/>
            <person name="Teshima H."/>
            <person name="Gibbons H.S."/>
            <person name="Palacios G.F."/>
            <person name="Rosenzweig C.N."/>
            <person name="Redden C.L."/>
            <person name="Xu Y."/>
            <person name="Minogue T.D."/>
            <person name="Chain P.S."/>
        </authorList>
    </citation>
    <scope>NUCLEOTIDE SEQUENCE [LARGE SCALE GENOMIC DNA]</scope>
    <source>
        <strain evidence="2 3">ATCC BAA-463</strain>
    </source>
</reference>